<dbReference type="GO" id="GO:0003700">
    <property type="term" value="F:DNA-binding transcription factor activity"/>
    <property type="evidence" value="ECO:0007669"/>
    <property type="project" value="TreeGrafter"/>
</dbReference>
<dbReference type="AlphaFoldDB" id="A0A939JY01"/>
<dbReference type="Proteomes" id="UP000664795">
    <property type="component" value="Unassembled WGS sequence"/>
</dbReference>
<dbReference type="InterPro" id="IPR000944">
    <property type="entry name" value="Tscrpt_reg_Rrf2"/>
</dbReference>
<dbReference type="SUPFAM" id="SSF46785">
    <property type="entry name" value="Winged helix' DNA-binding domain"/>
    <property type="match status" value="1"/>
</dbReference>
<name>A0A939JY01_9BACT</name>
<dbReference type="PANTHER" id="PTHR33221">
    <property type="entry name" value="WINGED HELIX-TURN-HELIX TRANSCRIPTIONAL REGULATOR, RRF2 FAMILY"/>
    <property type="match status" value="1"/>
</dbReference>
<dbReference type="GO" id="GO:0005829">
    <property type="term" value="C:cytosol"/>
    <property type="evidence" value="ECO:0007669"/>
    <property type="project" value="TreeGrafter"/>
</dbReference>
<dbReference type="NCBIfam" id="TIGR00738">
    <property type="entry name" value="rrf2_super"/>
    <property type="match status" value="1"/>
</dbReference>
<dbReference type="RefSeq" id="WP_207333339.1">
    <property type="nucleotide sequence ID" value="NZ_JAFMYU010000001.1"/>
</dbReference>
<evidence type="ECO:0000313" key="1">
    <source>
        <dbReference type="EMBL" id="MBO0929366.1"/>
    </source>
</evidence>
<comment type="caution">
    <text evidence="1">The sequence shown here is derived from an EMBL/GenBank/DDBJ whole genome shotgun (WGS) entry which is preliminary data.</text>
</comment>
<dbReference type="EMBL" id="JAFMYU010000001">
    <property type="protein sequence ID" value="MBO0929366.1"/>
    <property type="molecule type" value="Genomic_DNA"/>
</dbReference>
<reference evidence="1 2" key="1">
    <citation type="submission" date="2021-03" db="EMBL/GenBank/DDBJ databases">
        <title>Fibrella sp. HMF5036 genome sequencing and assembly.</title>
        <authorList>
            <person name="Kang H."/>
            <person name="Kim H."/>
            <person name="Bae S."/>
            <person name="Joh K."/>
        </authorList>
    </citation>
    <scope>NUCLEOTIDE SEQUENCE [LARGE SCALE GENOMIC DNA]</scope>
    <source>
        <strain evidence="1 2">HMF5036</strain>
    </source>
</reference>
<keyword evidence="2" id="KW-1185">Reference proteome</keyword>
<dbReference type="PANTHER" id="PTHR33221:SF13">
    <property type="entry name" value="TRANSCRIPTIONAL REGULATOR-RELATED"/>
    <property type="match status" value="1"/>
</dbReference>
<dbReference type="Gene3D" id="1.10.10.10">
    <property type="entry name" value="Winged helix-like DNA-binding domain superfamily/Winged helix DNA-binding domain"/>
    <property type="match status" value="1"/>
</dbReference>
<dbReference type="Pfam" id="PF02082">
    <property type="entry name" value="Rrf2"/>
    <property type="match status" value="1"/>
</dbReference>
<evidence type="ECO:0000313" key="2">
    <source>
        <dbReference type="Proteomes" id="UP000664795"/>
    </source>
</evidence>
<accession>A0A939JY01</accession>
<dbReference type="InterPro" id="IPR036388">
    <property type="entry name" value="WH-like_DNA-bd_sf"/>
</dbReference>
<dbReference type="InterPro" id="IPR036390">
    <property type="entry name" value="WH_DNA-bd_sf"/>
</dbReference>
<gene>
    <name evidence="1" type="ORF">J2I48_00075</name>
</gene>
<dbReference type="PROSITE" id="PS51197">
    <property type="entry name" value="HTH_RRF2_2"/>
    <property type="match status" value="1"/>
</dbReference>
<proteinExistence type="predicted"/>
<protein>
    <submittedName>
        <fullName evidence="1">Rrf2 family transcriptional regulator</fullName>
    </submittedName>
</protein>
<sequence>MFSKTCEYALRAVIYIAQQSKQNQKVSFKQIAKAIDAPESFIARILQDLSRRDVIQSAKGPTGGFFVNQQSMNQSLADVVRVMDGDKLFVDCGLGLSYCSEKNPCPLHNEFKAIRANIQQMLESATLGNFNDLLDQQQLFLGRS</sequence>
<organism evidence="1 2">
    <name type="scientific">Fibrella aquatilis</name>
    <dbReference type="NCBI Taxonomy" id="2817059"/>
    <lineage>
        <taxon>Bacteria</taxon>
        <taxon>Pseudomonadati</taxon>
        <taxon>Bacteroidota</taxon>
        <taxon>Cytophagia</taxon>
        <taxon>Cytophagales</taxon>
        <taxon>Spirosomataceae</taxon>
        <taxon>Fibrella</taxon>
    </lineage>
</organism>